<sequence>MEDTYISNLDIEPGVSLFAIFEGNDGKEVAIFAQKHFVEQLLANKNYLKKDYKQALIDTFLNIDQLLFKPEGQEELKKIKENNEESQAGCTANVALIVGKTVYLANAGNLSAILCRDNAPYELSKDHKPDDEKDKRRIEQAVGFILSPRRNGIKFSQRKDHLPARRALGYQKYKQNQTSSQEEQIIIALLDVKVEEIQANDKLQRFKSLQIWSDGVFEIWNQQQIIDMEILRSNQK</sequence>
<keyword evidence="3" id="KW-0479">Metal-binding</keyword>
<evidence type="ECO:0000256" key="2">
    <source>
        <dbReference type="ARBA" id="ARBA00013081"/>
    </source>
</evidence>
<dbReference type="SMART" id="SM00332">
    <property type="entry name" value="PP2Cc"/>
    <property type="match status" value="1"/>
</dbReference>
<dbReference type="Proteomes" id="UP000692954">
    <property type="component" value="Unassembled WGS sequence"/>
</dbReference>
<evidence type="ECO:0000313" key="10">
    <source>
        <dbReference type="Proteomes" id="UP000692954"/>
    </source>
</evidence>
<protein>
    <recommendedName>
        <fullName evidence="2">protein-serine/threonine phosphatase</fullName>
        <ecNumber evidence="2">3.1.3.16</ecNumber>
    </recommendedName>
</protein>
<gene>
    <name evidence="9" type="ORF">PSON_ATCC_30995.1.T1590013</name>
</gene>
<evidence type="ECO:0000256" key="7">
    <source>
        <dbReference type="ARBA" id="ARBA00048336"/>
    </source>
</evidence>
<dbReference type="PROSITE" id="PS51746">
    <property type="entry name" value="PPM_2"/>
    <property type="match status" value="1"/>
</dbReference>
<evidence type="ECO:0000313" key="9">
    <source>
        <dbReference type="EMBL" id="CAD8125418.1"/>
    </source>
</evidence>
<dbReference type="Pfam" id="PF00481">
    <property type="entry name" value="PP2C"/>
    <property type="match status" value="1"/>
</dbReference>
<comment type="cofactor">
    <cofactor evidence="1">
        <name>Mg(2+)</name>
        <dbReference type="ChEBI" id="CHEBI:18420"/>
    </cofactor>
</comment>
<evidence type="ECO:0000256" key="6">
    <source>
        <dbReference type="ARBA" id="ARBA00047761"/>
    </source>
</evidence>
<dbReference type="GO" id="GO:0004722">
    <property type="term" value="F:protein serine/threonine phosphatase activity"/>
    <property type="evidence" value="ECO:0007669"/>
    <property type="project" value="UniProtKB-EC"/>
</dbReference>
<dbReference type="AlphaFoldDB" id="A0A8S1RBW4"/>
<reference evidence="9" key="1">
    <citation type="submission" date="2021-01" db="EMBL/GenBank/DDBJ databases">
        <authorList>
            <consortium name="Genoscope - CEA"/>
            <person name="William W."/>
        </authorList>
    </citation>
    <scope>NUCLEOTIDE SEQUENCE</scope>
</reference>
<dbReference type="InterPro" id="IPR001932">
    <property type="entry name" value="PPM-type_phosphatase-like_dom"/>
</dbReference>
<dbReference type="GO" id="GO:0046872">
    <property type="term" value="F:metal ion binding"/>
    <property type="evidence" value="ECO:0007669"/>
    <property type="project" value="UniProtKB-KW"/>
</dbReference>
<name>A0A8S1RBW4_9CILI</name>
<keyword evidence="10" id="KW-1185">Reference proteome</keyword>
<dbReference type="PANTHER" id="PTHR13832">
    <property type="entry name" value="PROTEIN PHOSPHATASE 2C"/>
    <property type="match status" value="1"/>
</dbReference>
<dbReference type="CDD" id="cd00143">
    <property type="entry name" value="PP2Cc"/>
    <property type="match status" value="1"/>
</dbReference>
<evidence type="ECO:0000259" key="8">
    <source>
        <dbReference type="PROSITE" id="PS51746"/>
    </source>
</evidence>
<evidence type="ECO:0000256" key="5">
    <source>
        <dbReference type="ARBA" id="ARBA00022912"/>
    </source>
</evidence>
<dbReference type="InterPro" id="IPR015655">
    <property type="entry name" value="PP2C"/>
</dbReference>
<comment type="catalytic activity">
    <reaction evidence="6">
        <text>O-phospho-L-seryl-[protein] + H2O = L-seryl-[protein] + phosphate</text>
        <dbReference type="Rhea" id="RHEA:20629"/>
        <dbReference type="Rhea" id="RHEA-COMP:9863"/>
        <dbReference type="Rhea" id="RHEA-COMP:11604"/>
        <dbReference type="ChEBI" id="CHEBI:15377"/>
        <dbReference type="ChEBI" id="CHEBI:29999"/>
        <dbReference type="ChEBI" id="CHEBI:43474"/>
        <dbReference type="ChEBI" id="CHEBI:83421"/>
        <dbReference type="EC" id="3.1.3.16"/>
    </reaction>
</comment>
<dbReference type="EMBL" id="CAJJDN010000159">
    <property type="protein sequence ID" value="CAD8125418.1"/>
    <property type="molecule type" value="Genomic_DNA"/>
</dbReference>
<feature type="domain" description="PPM-type phosphatase" evidence="8">
    <location>
        <begin position="1"/>
        <end position="236"/>
    </location>
</feature>
<dbReference type="OrthoDB" id="10264738at2759"/>
<dbReference type="PANTHER" id="PTHR13832:SF803">
    <property type="entry name" value="PROTEIN PHOSPHATASE 1G"/>
    <property type="match status" value="1"/>
</dbReference>
<evidence type="ECO:0000256" key="1">
    <source>
        <dbReference type="ARBA" id="ARBA00001946"/>
    </source>
</evidence>
<comment type="catalytic activity">
    <reaction evidence="7">
        <text>O-phospho-L-threonyl-[protein] + H2O = L-threonyl-[protein] + phosphate</text>
        <dbReference type="Rhea" id="RHEA:47004"/>
        <dbReference type="Rhea" id="RHEA-COMP:11060"/>
        <dbReference type="Rhea" id="RHEA-COMP:11605"/>
        <dbReference type="ChEBI" id="CHEBI:15377"/>
        <dbReference type="ChEBI" id="CHEBI:30013"/>
        <dbReference type="ChEBI" id="CHEBI:43474"/>
        <dbReference type="ChEBI" id="CHEBI:61977"/>
        <dbReference type="EC" id="3.1.3.16"/>
    </reaction>
</comment>
<comment type="caution">
    <text evidence="9">The sequence shown here is derived from an EMBL/GenBank/DDBJ whole genome shotgun (WGS) entry which is preliminary data.</text>
</comment>
<evidence type="ECO:0000256" key="3">
    <source>
        <dbReference type="ARBA" id="ARBA00022723"/>
    </source>
</evidence>
<keyword evidence="5" id="KW-0904">Protein phosphatase</keyword>
<organism evidence="9 10">
    <name type="scientific">Paramecium sonneborni</name>
    <dbReference type="NCBI Taxonomy" id="65129"/>
    <lineage>
        <taxon>Eukaryota</taxon>
        <taxon>Sar</taxon>
        <taxon>Alveolata</taxon>
        <taxon>Ciliophora</taxon>
        <taxon>Intramacronucleata</taxon>
        <taxon>Oligohymenophorea</taxon>
        <taxon>Peniculida</taxon>
        <taxon>Parameciidae</taxon>
        <taxon>Paramecium</taxon>
    </lineage>
</organism>
<evidence type="ECO:0000256" key="4">
    <source>
        <dbReference type="ARBA" id="ARBA00022801"/>
    </source>
</evidence>
<proteinExistence type="predicted"/>
<accession>A0A8S1RBW4</accession>
<dbReference type="EC" id="3.1.3.16" evidence="2"/>
<keyword evidence="4" id="KW-0378">Hydrolase</keyword>